<reference evidence="3" key="1">
    <citation type="submission" date="2010-08" db="EMBL/GenBank/DDBJ databases">
        <authorList>
            <consortium name="Caenorhabditis japonica Sequencing Consortium"/>
            <person name="Wilson R.K."/>
        </authorList>
    </citation>
    <scope>NUCLEOTIDE SEQUENCE [LARGE SCALE GENOMIC DNA]</scope>
    <source>
        <strain evidence="3">DF5081</strain>
    </source>
</reference>
<feature type="compositionally biased region" description="Polar residues" evidence="1">
    <location>
        <begin position="182"/>
        <end position="194"/>
    </location>
</feature>
<feature type="compositionally biased region" description="Polar residues" evidence="1">
    <location>
        <begin position="1"/>
        <end position="26"/>
    </location>
</feature>
<feature type="region of interest" description="Disordered" evidence="1">
    <location>
        <begin position="103"/>
        <end position="122"/>
    </location>
</feature>
<feature type="compositionally biased region" description="Polar residues" evidence="1">
    <location>
        <begin position="37"/>
        <end position="53"/>
    </location>
</feature>
<name>A0A8R1DYD6_CAEJA</name>
<sequence>MQRGITPNTPAGKRVTSTGLQGSQGRLVSPANGSYAPRSQVSPGDATTPTPATVNGIHKSASVGGDLLKHASVSIATKPITPKENGKRKAIDDSLTPAIKRTKTAAGSLSVSVAPGTPTILTPTSQTSTSVLAARKAVQSTSELFAQMSQTLPGHIDIGTDIREHEERVKREMKDEELAHHLQSSANMGSSVPPTLTIERKKRKYERKNQKGTAPGTPVAVASPMLHHTSSSLTPSSSSSN</sequence>
<evidence type="ECO:0000256" key="1">
    <source>
        <dbReference type="SAM" id="MobiDB-lite"/>
    </source>
</evidence>
<feature type="region of interest" description="Disordered" evidence="1">
    <location>
        <begin position="1"/>
        <end position="59"/>
    </location>
</feature>
<feature type="region of interest" description="Disordered" evidence="1">
    <location>
        <begin position="173"/>
        <end position="241"/>
    </location>
</feature>
<keyword evidence="3" id="KW-1185">Reference proteome</keyword>
<accession>A0A8R1DYD6</accession>
<organism evidence="2 3">
    <name type="scientific">Caenorhabditis japonica</name>
    <dbReference type="NCBI Taxonomy" id="281687"/>
    <lineage>
        <taxon>Eukaryota</taxon>
        <taxon>Metazoa</taxon>
        <taxon>Ecdysozoa</taxon>
        <taxon>Nematoda</taxon>
        <taxon>Chromadorea</taxon>
        <taxon>Rhabditida</taxon>
        <taxon>Rhabditina</taxon>
        <taxon>Rhabditomorpha</taxon>
        <taxon>Rhabditoidea</taxon>
        <taxon>Rhabditidae</taxon>
        <taxon>Peloderinae</taxon>
        <taxon>Caenorhabditis</taxon>
    </lineage>
</organism>
<proteinExistence type="predicted"/>
<dbReference type="Proteomes" id="UP000005237">
    <property type="component" value="Unassembled WGS sequence"/>
</dbReference>
<feature type="compositionally biased region" description="Low complexity" evidence="1">
    <location>
        <begin position="226"/>
        <end position="241"/>
    </location>
</feature>
<evidence type="ECO:0000313" key="3">
    <source>
        <dbReference type="Proteomes" id="UP000005237"/>
    </source>
</evidence>
<evidence type="ECO:0000313" key="2">
    <source>
        <dbReference type="EnsemblMetazoa" id="CJA15405.1"/>
    </source>
</evidence>
<dbReference type="AlphaFoldDB" id="A0A8R1DYD6"/>
<dbReference type="EnsemblMetazoa" id="CJA15405.1">
    <property type="protein sequence ID" value="CJA15405.1"/>
    <property type="gene ID" value="WBGene00134609"/>
</dbReference>
<protein>
    <submittedName>
        <fullName evidence="2">Uncharacterized protein</fullName>
    </submittedName>
</protein>
<reference evidence="2" key="2">
    <citation type="submission" date="2022-06" db="UniProtKB">
        <authorList>
            <consortium name="EnsemblMetazoa"/>
        </authorList>
    </citation>
    <scope>IDENTIFICATION</scope>
    <source>
        <strain evidence="2">DF5081</strain>
    </source>
</reference>